<evidence type="ECO:0000313" key="3">
    <source>
        <dbReference type="EMBL" id="KAH7252762.1"/>
    </source>
</evidence>
<accession>A0A8K0S3W9</accession>
<proteinExistence type="predicted"/>
<gene>
    <name evidence="3" type="ORF">BKA59DRAFT_417828</name>
</gene>
<evidence type="ECO:0000259" key="2">
    <source>
        <dbReference type="Pfam" id="PF22893"/>
    </source>
</evidence>
<organism evidence="3 4">
    <name type="scientific">Fusarium tricinctum</name>
    <dbReference type="NCBI Taxonomy" id="61284"/>
    <lineage>
        <taxon>Eukaryota</taxon>
        <taxon>Fungi</taxon>
        <taxon>Dikarya</taxon>
        <taxon>Ascomycota</taxon>
        <taxon>Pezizomycotina</taxon>
        <taxon>Sordariomycetes</taxon>
        <taxon>Hypocreomycetidae</taxon>
        <taxon>Hypocreales</taxon>
        <taxon>Nectriaceae</taxon>
        <taxon>Fusarium</taxon>
        <taxon>Fusarium tricinctum species complex</taxon>
    </lineage>
</organism>
<sequence length="773" mass="86977">MDFGLTFGAVGDFISIALLIKDIIASLDDCRGSAKQYRELVQGLDILGQTLEVVQRTFENPQFTDSLEDLSKISLATISQIQSCLQGFLDQIRKYEPSLGINASGSGNTLKSISRKIQWKLNEKEVEKFRTEISGCTMTLKVLLEVTTMRVLQRNHNSLIQERSNTESRMTMLISQSAASLKDYMGHLGRQLVSKLDMVNRLGEDLKRSTSQMISMMFTITGDLSSIRAIIMRLERGPSDEYFVLDDITGRTIPIHLKTITSWEMLEFVLKERFKGRKGARRIQRKLYSLQEDNTQRGVEWSTPWESAFFPYQRVTMSLMCKDAKPTSTGEVETSSCPFCQTPSEAETGVEVQCRKCKRFFTRVVEVDDDPLPYAPTTTRGGPTMRFGELSLSTGLKRQRGLDDSSVEEGETCATCHQSKRCKSETRTKRKRDMSDMDSDSDDGDVQGLVRVHLISKRIRKSKLQVPSQANQTLSFDQLAQKVQGKAVPRASLADGTNPDGLSKNAALQEQHNPAVFGTSNVPSGLKADSGLAKKVFKSTTRQSVSQSPSRILRSWDYGTISTTEVEASTDKKAIARKHRIPDGYSLKHWEPDEEPIFLLGSVFDGNSLGKWIYDWAVFIYGPATPMSDMAGKLWLLLIQLTGKVKRGKELVSSVCFAESRDLVEDFIEGGERLTERFQALLRCCESLGVKAWKARTEKEPNPKFDKKGAIEIIEAMFGVDQELGRTEKFMTNAKLYVLRFDANCEEILRNPAIEHEHRSQGSPLEHRKEIFS</sequence>
<dbReference type="InterPro" id="IPR054464">
    <property type="entry name" value="ULD_fung"/>
</dbReference>
<name>A0A8K0S3W9_9HYPO</name>
<comment type="caution">
    <text evidence="3">The sequence shown here is derived from an EMBL/GenBank/DDBJ whole genome shotgun (WGS) entry which is preliminary data.</text>
</comment>
<feature type="region of interest" description="Disordered" evidence="1">
    <location>
        <begin position="424"/>
        <end position="445"/>
    </location>
</feature>
<dbReference type="PANTHER" id="PTHR38886">
    <property type="entry name" value="SESA DOMAIN-CONTAINING PROTEIN"/>
    <property type="match status" value="1"/>
</dbReference>
<dbReference type="OrthoDB" id="3045089at2759"/>
<evidence type="ECO:0000313" key="4">
    <source>
        <dbReference type="Proteomes" id="UP000813427"/>
    </source>
</evidence>
<dbReference type="PANTHER" id="PTHR38886:SF1">
    <property type="entry name" value="NACHT-NTPASE AND P-LOOP NTPASES N-TERMINAL DOMAIN-CONTAINING PROTEIN"/>
    <property type="match status" value="1"/>
</dbReference>
<keyword evidence="4" id="KW-1185">Reference proteome</keyword>
<dbReference type="EMBL" id="JAGPXF010000003">
    <property type="protein sequence ID" value="KAH7252762.1"/>
    <property type="molecule type" value="Genomic_DNA"/>
</dbReference>
<protein>
    <recommendedName>
        <fullName evidence="2">Ubiquitin-like domain-containing protein</fullName>
    </recommendedName>
</protein>
<reference evidence="3" key="1">
    <citation type="journal article" date="2021" name="Nat. Commun.">
        <title>Genetic determinants of endophytism in the Arabidopsis root mycobiome.</title>
        <authorList>
            <person name="Mesny F."/>
            <person name="Miyauchi S."/>
            <person name="Thiergart T."/>
            <person name="Pickel B."/>
            <person name="Atanasova L."/>
            <person name="Karlsson M."/>
            <person name="Huettel B."/>
            <person name="Barry K.W."/>
            <person name="Haridas S."/>
            <person name="Chen C."/>
            <person name="Bauer D."/>
            <person name="Andreopoulos W."/>
            <person name="Pangilinan J."/>
            <person name="LaButti K."/>
            <person name="Riley R."/>
            <person name="Lipzen A."/>
            <person name="Clum A."/>
            <person name="Drula E."/>
            <person name="Henrissat B."/>
            <person name="Kohler A."/>
            <person name="Grigoriev I.V."/>
            <person name="Martin F.M."/>
            <person name="Hacquard S."/>
        </authorList>
    </citation>
    <scope>NUCLEOTIDE SEQUENCE</scope>
    <source>
        <strain evidence="3">MPI-SDFR-AT-0068</strain>
    </source>
</reference>
<dbReference type="Pfam" id="PF22893">
    <property type="entry name" value="ULD_2"/>
    <property type="match status" value="1"/>
</dbReference>
<feature type="domain" description="Ubiquitin-like" evidence="2">
    <location>
        <begin position="241"/>
        <end position="320"/>
    </location>
</feature>
<dbReference type="AlphaFoldDB" id="A0A8K0S3W9"/>
<feature type="compositionally biased region" description="Acidic residues" evidence="1">
    <location>
        <begin position="436"/>
        <end position="445"/>
    </location>
</feature>
<dbReference type="Proteomes" id="UP000813427">
    <property type="component" value="Unassembled WGS sequence"/>
</dbReference>
<evidence type="ECO:0000256" key="1">
    <source>
        <dbReference type="SAM" id="MobiDB-lite"/>
    </source>
</evidence>